<evidence type="ECO:0000256" key="5">
    <source>
        <dbReference type="ARBA" id="ARBA00022840"/>
    </source>
</evidence>
<feature type="domain" description="Helicase C-terminal" evidence="9">
    <location>
        <begin position="1464"/>
        <end position="1630"/>
    </location>
</feature>
<dbReference type="PROSITE" id="PS51194">
    <property type="entry name" value="HELICASE_CTER"/>
    <property type="match status" value="1"/>
</dbReference>
<feature type="compositionally biased region" description="Basic and acidic residues" evidence="7">
    <location>
        <begin position="435"/>
        <end position="450"/>
    </location>
</feature>
<feature type="compositionally biased region" description="Basic and acidic residues" evidence="7">
    <location>
        <begin position="662"/>
        <end position="680"/>
    </location>
</feature>
<reference evidence="10" key="1">
    <citation type="submission" date="2016-03" db="EMBL/GenBank/DDBJ databases">
        <title>Mechanisms controlling the formation of the plant cell surface in tip-growing cells are functionally conserved among land plants.</title>
        <authorList>
            <person name="Honkanen S."/>
            <person name="Jones V.A."/>
            <person name="Morieri G."/>
            <person name="Champion C."/>
            <person name="Hetherington A.J."/>
            <person name="Kelly S."/>
            <person name="Saint-Marcoux D."/>
            <person name="Proust H."/>
            <person name="Prescott H."/>
            <person name="Dolan L."/>
        </authorList>
    </citation>
    <scope>NUCLEOTIDE SEQUENCE [LARGE SCALE GENOMIC DNA]</scope>
    <source>
        <tissue evidence="10">Whole gametophyte</tissue>
    </source>
</reference>
<feature type="compositionally biased region" description="Basic and acidic residues" evidence="7">
    <location>
        <begin position="457"/>
        <end position="469"/>
    </location>
</feature>
<dbReference type="InterPro" id="IPR001650">
    <property type="entry name" value="Helicase_C-like"/>
</dbReference>
<dbReference type="SMART" id="SM00490">
    <property type="entry name" value="HELICc"/>
    <property type="match status" value="1"/>
</dbReference>
<evidence type="ECO:0000256" key="1">
    <source>
        <dbReference type="ARBA" id="ARBA00004123"/>
    </source>
</evidence>
<comment type="caution">
    <text evidence="10">The sequence shown here is derived from an EMBL/GenBank/DDBJ whole genome shotgun (WGS) entry which is preliminary data.</text>
</comment>
<keyword evidence="4" id="KW-0347">Helicase</keyword>
<dbReference type="GO" id="GO:0004386">
    <property type="term" value="F:helicase activity"/>
    <property type="evidence" value="ECO:0007669"/>
    <property type="project" value="UniProtKB-KW"/>
</dbReference>
<dbReference type="SMART" id="SM00487">
    <property type="entry name" value="DEXDc"/>
    <property type="match status" value="1"/>
</dbReference>
<dbReference type="InterPro" id="IPR032001">
    <property type="entry name" value="SAWADEE_dom"/>
</dbReference>
<keyword evidence="5" id="KW-0067">ATP-binding</keyword>
<proteinExistence type="predicted"/>
<sequence length="1777" mass="199718">MSDACFRSSVCATQSCNQYILYSTSRKAKSGTSGRWSSFVAVKEGATAGDGTGRDALSEREMPTATRPKGWMGVPDWETYRVGLGAQFAEVARSVKNGTCNQSLGVFGPASGDVSDPESLGVELDDVVALKQPFRCGDFASFPFSFMAPRSLASSSLKSDTKVNSLQAEDMYIRRPQHDQSRSTCSQKVRFPRATVEEIYVASKPRLEGFSRGSWWDVDIVQQRDKYFLAKFLSPLTGEEDAWLPLNNLRLKNRKSDDWDCNLLKRGMDVSVMCTHPDQKELKLHSRALYDAKIVHIAKATHKFECTCKFHVRFYCVSTEDPIGLTRERLLLNHPSASRDVTISTVTILQQPGIVPFYEILKSHLSKKWIQAGRWSNDAFFLRETKLNLHVPPDCGENRLYDDDEDDGLDEALLATGATRLDKPEAFTYSFRVQHSREQATKENPVDQDRPYANFREPPDPPQKNRGDHFTVTAGDPGVKDNSASEPDICSVGVLPESRGVKPVFDKEIPQTVRSGVKRARDDIPHLSKNPQEASVKQVKKKSTSQPNEGRELYEREVYRRCNENRQSSEISSEKGNFEDEMVDIGGGSSDEDDLSIQAPAKTSYGINPQNSGGRCDNAVQNQGHPYPPLSKTIESKRLRRSRRRCDDALQNQDSAYSPPLKKVDGKNLRTSGRRVDDAGQKQGRLYTPPVTTNDGNSLHTSGRRSDEGLRKRGRPRQNAEGSPTKIKPDAGFKSTNQADISGVSLATKEDEDVDCEILETDPTIMARLTEQSKSLKGRQKKTEVCIDNETFDKPKNPLSRLRPRNSGKKQTFGTGGNIPGSHRQPVLKPTLGKEGGQVPLYMDLLVDNLVPENETEEQVDDISKGQGQAKKPKCGMNEDWDPTSFKYDIPTLEEKQAELQQQQQQQQQEEEEEDEEEEQQEKPPIADCPSDLMEREADEEVVTLDVDPEGEGSLCKEHDLYLKEDVGMICKSCALVVISIENLVPSLGIRQPRHCGEASDWDAGTKSPDHFQETAEYQKLQAEKDVTWMSSCKLPPRIQNSMHPHQKDGFAFLWRNLAIGEGNNRTMREDRNTGCILSHAPGTGKTFLVIAFLQSYINNFPTCRPLIVAPKIMLRQWEKEFERWKSDISVYILNTARESGKRLLQMHEDAGVINSKNLHLSSKRLLDTFRLAMLYEWSKNRSVIIVSYNLFACLTDENRDHLSPEGEAVRKTLLEKPSLLILDEGHFPRNKGTRIRKSLMSVKTNVRILLSGTLFQNNFEELFNTLYLVRPGFVEGFASFVPNCTDEDGQPNVKKFSDIEDVTKEAEKIARKLFVEEVGLKIEQGQSSKARSDDLDYGLERLGALTTEFVHHHTGGVLEALPGLRDFAVILKPTQQQSSILELLQKYFHKPNQYLEREIAVSQTSIHPILVNTLEFTRSLGIFNDFREQKLGASAGSGSVTGPASGLSKKEAKDPSDGVKTKFVFDLLCYSKPAKEKVLIFSQHLTPLELLAEMFVTQFRWRETYEYLKLDGQLSLDERAKIIEKFNNPSSEACVLLASTKACGEGVSLIGASRVVFLDVLWNPAVIKQAMSRAFRLGQKKIVYVYRLIASGTIEEHKYKKAIRKDWLSRSIFSASQGEGLKASEINREVRKSLGIIDDKGEDIKPSGATIFAKAAQEQEVLDANHATGVTRSVEQGDEGVHRLRKIQELLAWEVDVAICKDVMLEKILGKDKVERKTFLKVIEHGSDFRDENIPFGPDAREWFLEGMEDNEPLDMKEVNDEAYPAILSDSDEDDM</sequence>
<feature type="region of interest" description="Disordered" evidence="7">
    <location>
        <begin position="788"/>
        <end position="836"/>
    </location>
</feature>
<dbReference type="Pfam" id="PF00176">
    <property type="entry name" value="SNF2-rel_dom"/>
    <property type="match status" value="1"/>
</dbReference>
<dbReference type="CDD" id="cd18793">
    <property type="entry name" value="SF2_C_SNF"/>
    <property type="match status" value="1"/>
</dbReference>
<dbReference type="InterPro" id="IPR014001">
    <property type="entry name" value="Helicase_ATP-bd"/>
</dbReference>
<dbReference type="InterPro" id="IPR044567">
    <property type="entry name" value="CLSY/DRD1"/>
</dbReference>
<name>A0A176VDN8_MARPO</name>
<dbReference type="InterPro" id="IPR027417">
    <property type="entry name" value="P-loop_NTPase"/>
</dbReference>
<dbReference type="PANTHER" id="PTHR45821:SF5">
    <property type="entry name" value="SNF2 DOMAIN-CONTAINING PROTEIN CLASSY 4"/>
    <property type="match status" value="1"/>
</dbReference>
<feature type="compositionally biased region" description="Basic and acidic residues" evidence="7">
    <location>
        <begin position="52"/>
        <end position="62"/>
    </location>
</feature>
<feature type="compositionally biased region" description="Polar residues" evidence="7">
    <location>
        <begin position="690"/>
        <end position="701"/>
    </location>
</feature>
<feature type="region of interest" description="Disordered" evidence="7">
    <location>
        <begin position="432"/>
        <end position="488"/>
    </location>
</feature>
<protein>
    <submittedName>
        <fullName evidence="10">Uncharacterized protein</fullName>
    </submittedName>
</protein>
<keyword evidence="2" id="KW-0547">Nucleotide-binding</keyword>
<evidence type="ECO:0000256" key="2">
    <source>
        <dbReference type="ARBA" id="ARBA00022741"/>
    </source>
</evidence>
<dbReference type="InterPro" id="IPR000330">
    <property type="entry name" value="SNF2_N"/>
</dbReference>
<dbReference type="Proteomes" id="UP000077202">
    <property type="component" value="Unassembled WGS sequence"/>
</dbReference>
<dbReference type="PANTHER" id="PTHR45821">
    <property type="entry name" value="SNF2 DOMAIN-CONTAINING PROTEIN CLASSY 2-RELATED"/>
    <property type="match status" value="1"/>
</dbReference>
<feature type="domain" description="Helicase ATP-binding" evidence="8">
    <location>
        <begin position="1067"/>
        <end position="1273"/>
    </location>
</feature>
<dbReference type="Gene3D" id="3.40.50.10810">
    <property type="entry name" value="Tandem AAA-ATPase domain"/>
    <property type="match status" value="1"/>
</dbReference>
<dbReference type="InterPro" id="IPR049730">
    <property type="entry name" value="SNF2/RAD54-like_C"/>
</dbReference>
<dbReference type="Pfam" id="PF00271">
    <property type="entry name" value="Helicase_C"/>
    <property type="match status" value="1"/>
</dbReference>
<evidence type="ECO:0000256" key="6">
    <source>
        <dbReference type="ARBA" id="ARBA00023242"/>
    </source>
</evidence>
<gene>
    <name evidence="10" type="ORF">AXG93_3426s1240</name>
</gene>
<feature type="region of interest" description="Disordered" evidence="7">
    <location>
        <begin position="1435"/>
        <end position="1457"/>
    </location>
</feature>
<dbReference type="GO" id="GO:0016787">
    <property type="term" value="F:hydrolase activity"/>
    <property type="evidence" value="ECO:0007669"/>
    <property type="project" value="UniProtKB-KW"/>
</dbReference>
<keyword evidence="6" id="KW-0539">Nucleus</keyword>
<feature type="compositionally biased region" description="Acidic residues" evidence="7">
    <location>
        <begin position="909"/>
        <end position="920"/>
    </location>
</feature>
<keyword evidence="11" id="KW-1185">Reference proteome</keyword>
<feature type="region of interest" description="Disordered" evidence="7">
    <location>
        <begin position="48"/>
        <end position="70"/>
    </location>
</feature>
<dbReference type="Pfam" id="PF16719">
    <property type="entry name" value="SAWADEE"/>
    <property type="match status" value="1"/>
</dbReference>
<feature type="region of interest" description="Disordered" evidence="7">
    <location>
        <begin position="514"/>
        <end position="751"/>
    </location>
</feature>
<feature type="compositionally biased region" description="Basic and acidic residues" evidence="7">
    <location>
        <begin position="549"/>
        <end position="564"/>
    </location>
</feature>
<evidence type="ECO:0000256" key="4">
    <source>
        <dbReference type="ARBA" id="ARBA00022806"/>
    </source>
</evidence>
<dbReference type="EMBL" id="LVLJ01004062">
    <property type="protein sequence ID" value="OAE18431.1"/>
    <property type="molecule type" value="Genomic_DNA"/>
</dbReference>
<dbReference type="GO" id="GO:0005524">
    <property type="term" value="F:ATP binding"/>
    <property type="evidence" value="ECO:0007669"/>
    <property type="project" value="UniProtKB-KW"/>
</dbReference>
<keyword evidence="3" id="KW-0378">Hydrolase</keyword>
<dbReference type="Gene3D" id="3.40.50.300">
    <property type="entry name" value="P-loop containing nucleotide triphosphate hydrolases"/>
    <property type="match status" value="1"/>
</dbReference>
<evidence type="ECO:0000256" key="7">
    <source>
        <dbReference type="SAM" id="MobiDB-lite"/>
    </source>
</evidence>
<organism evidence="10 11">
    <name type="scientific">Marchantia polymorpha subsp. ruderalis</name>
    <dbReference type="NCBI Taxonomy" id="1480154"/>
    <lineage>
        <taxon>Eukaryota</taxon>
        <taxon>Viridiplantae</taxon>
        <taxon>Streptophyta</taxon>
        <taxon>Embryophyta</taxon>
        <taxon>Marchantiophyta</taxon>
        <taxon>Marchantiopsida</taxon>
        <taxon>Marchantiidae</taxon>
        <taxon>Marchantiales</taxon>
        <taxon>Marchantiaceae</taxon>
        <taxon>Marchantia</taxon>
    </lineage>
</organism>
<feature type="compositionally biased region" description="Low complexity" evidence="7">
    <location>
        <begin position="899"/>
        <end position="908"/>
    </location>
</feature>
<dbReference type="GO" id="GO:0005634">
    <property type="term" value="C:nucleus"/>
    <property type="evidence" value="ECO:0007669"/>
    <property type="project" value="UniProtKB-SubCell"/>
</dbReference>
<dbReference type="GO" id="GO:0003682">
    <property type="term" value="F:chromatin binding"/>
    <property type="evidence" value="ECO:0007669"/>
    <property type="project" value="InterPro"/>
</dbReference>
<evidence type="ECO:0000313" key="11">
    <source>
        <dbReference type="Proteomes" id="UP000077202"/>
    </source>
</evidence>
<feature type="compositionally biased region" description="Polar residues" evidence="7">
    <location>
        <begin position="605"/>
        <end position="624"/>
    </location>
</feature>
<dbReference type="InterPro" id="IPR038718">
    <property type="entry name" value="SNF2-like_sf"/>
</dbReference>
<accession>A0A176VDN8</accession>
<evidence type="ECO:0000259" key="8">
    <source>
        <dbReference type="PROSITE" id="PS51192"/>
    </source>
</evidence>
<evidence type="ECO:0000256" key="3">
    <source>
        <dbReference type="ARBA" id="ARBA00022801"/>
    </source>
</evidence>
<dbReference type="GO" id="GO:0080188">
    <property type="term" value="P:gene silencing by siRNA-directed DNA methylation"/>
    <property type="evidence" value="ECO:0007669"/>
    <property type="project" value="InterPro"/>
</dbReference>
<feature type="region of interest" description="Disordered" evidence="7">
    <location>
        <begin position="854"/>
        <end position="931"/>
    </location>
</feature>
<dbReference type="SUPFAM" id="SSF52540">
    <property type="entry name" value="P-loop containing nucleoside triphosphate hydrolases"/>
    <property type="match status" value="2"/>
</dbReference>
<evidence type="ECO:0000313" key="10">
    <source>
        <dbReference type="EMBL" id="OAE18431.1"/>
    </source>
</evidence>
<comment type="subcellular location">
    <subcellularLocation>
        <location evidence="1">Nucleus</location>
    </subcellularLocation>
</comment>
<dbReference type="PROSITE" id="PS51192">
    <property type="entry name" value="HELICASE_ATP_BIND_1"/>
    <property type="match status" value="1"/>
</dbReference>
<evidence type="ECO:0000259" key="9">
    <source>
        <dbReference type="PROSITE" id="PS51194"/>
    </source>
</evidence>